<feature type="compositionally biased region" description="Basic residues" evidence="1">
    <location>
        <begin position="82"/>
        <end position="94"/>
    </location>
</feature>
<dbReference type="AlphaFoldDB" id="A0A6S9ENW0"/>
<feature type="region of interest" description="Disordered" evidence="1">
    <location>
        <begin position="42"/>
        <end position="129"/>
    </location>
</feature>
<gene>
    <name evidence="2" type="ORF">DBRI00130_LOCUS33217</name>
</gene>
<reference evidence="2" key="1">
    <citation type="submission" date="2021-01" db="EMBL/GenBank/DDBJ databases">
        <authorList>
            <person name="Corre E."/>
            <person name="Pelletier E."/>
            <person name="Niang G."/>
            <person name="Scheremetjew M."/>
            <person name="Finn R."/>
            <person name="Kale V."/>
            <person name="Holt S."/>
            <person name="Cochrane G."/>
            <person name="Meng A."/>
            <person name="Brown T."/>
            <person name="Cohen L."/>
        </authorList>
    </citation>
    <scope>NUCLEOTIDE SEQUENCE</scope>
    <source>
        <strain evidence="2">GSO104</strain>
    </source>
</reference>
<protein>
    <submittedName>
        <fullName evidence="2">Uncharacterized protein</fullName>
    </submittedName>
</protein>
<dbReference type="EMBL" id="HBNS01042760">
    <property type="protein sequence ID" value="CAE4641915.1"/>
    <property type="molecule type" value="Transcribed_RNA"/>
</dbReference>
<sequence length="129" mass="13865">MILAMGRDGALKIESITDEFVTLRQTHDVMAQLDAVVEGDMDEGYDVVDDDVNVREKGTAAEKSKANDKNLQDGEGTDKSGKKTPKKQSGKKKTTSTSPATAGKRSRGEKKSGSTPAPKRRKVTTPKGK</sequence>
<feature type="compositionally biased region" description="Basic residues" evidence="1">
    <location>
        <begin position="118"/>
        <end position="129"/>
    </location>
</feature>
<evidence type="ECO:0000313" key="2">
    <source>
        <dbReference type="EMBL" id="CAE4641915.1"/>
    </source>
</evidence>
<feature type="compositionally biased region" description="Basic and acidic residues" evidence="1">
    <location>
        <begin position="52"/>
        <end position="81"/>
    </location>
</feature>
<organism evidence="2">
    <name type="scientific">Ditylum brightwellii</name>
    <dbReference type="NCBI Taxonomy" id="49249"/>
    <lineage>
        <taxon>Eukaryota</taxon>
        <taxon>Sar</taxon>
        <taxon>Stramenopiles</taxon>
        <taxon>Ochrophyta</taxon>
        <taxon>Bacillariophyta</taxon>
        <taxon>Mediophyceae</taxon>
        <taxon>Lithodesmiophycidae</taxon>
        <taxon>Lithodesmiales</taxon>
        <taxon>Lithodesmiaceae</taxon>
        <taxon>Ditylum</taxon>
    </lineage>
</organism>
<accession>A0A6S9ENW0</accession>
<proteinExistence type="predicted"/>
<evidence type="ECO:0000256" key="1">
    <source>
        <dbReference type="SAM" id="MobiDB-lite"/>
    </source>
</evidence>
<feature type="compositionally biased region" description="Acidic residues" evidence="1">
    <location>
        <begin position="42"/>
        <end position="51"/>
    </location>
</feature>
<name>A0A6S9ENW0_9STRA</name>